<dbReference type="SUPFAM" id="SSF52980">
    <property type="entry name" value="Restriction endonuclease-like"/>
    <property type="match status" value="1"/>
</dbReference>
<dbReference type="InterPro" id="IPR019080">
    <property type="entry name" value="YqaJ_viral_recombinase"/>
</dbReference>
<keyword evidence="1" id="KW-0863">Zinc-finger</keyword>
<evidence type="ECO:0000313" key="4">
    <source>
        <dbReference type="Proteomes" id="UP000069940"/>
    </source>
</evidence>
<reference evidence="3" key="2">
    <citation type="submission" date="2025-05" db="UniProtKB">
        <authorList>
            <consortium name="EnsemblMetazoa"/>
        </authorList>
    </citation>
    <scope>IDENTIFICATION</scope>
    <source>
        <strain evidence="3">Foshan</strain>
    </source>
</reference>
<name>A0ABM1YBQ7_AEDAL</name>
<keyword evidence="1" id="KW-0862">Zinc</keyword>
<dbReference type="Pfam" id="PF09588">
    <property type="entry name" value="YqaJ"/>
    <property type="match status" value="1"/>
</dbReference>
<dbReference type="PANTHER" id="PTHR47526:SF3">
    <property type="entry name" value="PHD-TYPE DOMAIN-CONTAINING PROTEIN"/>
    <property type="match status" value="1"/>
</dbReference>
<dbReference type="GeneID" id="109418669"/>
<dbReference type="Proteomes" id="UP000069940">
    <property type="component" value="Unassembled WGS sequence"/>
</dbReference>
<dbReference type="InterPro" id="IPR011604">
    <property type="entry name" value="PDDEXK-like_dom_sf"/>
</dbReference>
<dbReference type="InterPro" id="IPR011335">
    <property type="entry name" value="Restrct_endonuc-II-like"/>
</dbReference>
<dbReference type="CDD" id="cd22343">
    <property type="entry name" value="PDDEXK_lambda_exonuclease-like"/>
    <property type="match status" value="1"/>
</dbReference>
<feature type="domain" description="SWIM-type" evidence="2">
    <location>
        <begin position="168"/>
        <end position="204"/>
    </location>
</feature>
<dbReference type="Gene3D" id="3.90.320.10">
    <property type="match status" value="1"/>
</dbReference>
<proteinExistence type="predicted"/>
<protein>
    <recommendedName>
        <fullName evidence="2">SWIM-type domain-containing protein</fullName>
    </recommendedName>
</protein>
<keyword evidence="1" id="KW-0479">Metal-binding</keyword>
<organism evidence="3 4">
    <name type="scientific">Aedes albopictus</name>
    <name type="common">Asian tiger mosquito</name>
    <name type="synonym">Stegomyia albopicta</name>
    <dbReference type="NCBI Taxonomy" id="7160"/>
    <lineage>
        <taxon>Eukaryota</taxon>
        <taxon>Metazoa</taxon>
        <taxon>Ecdysozoa</taxon>
        <taxon>Arthropoda</taxon>
        <taxon>Hexapoda</taxon>
        <taxon>Insecta</taxon>
        <taxon>Pterygota</taxon>
        <taxon>Neoptera</taxon>
        <taxon>Endopterygota</taxon>
        <taxon>Diptera</taxon>
        <taxon>Nematocera</taxon>
        <taxon>Culicoidea</taxon>
        <taxon>Culicidae</taxon>
        <taxon>Culicinae</taxon>
        <taxon>Aedini</taxon>
        <taxon>Aedes</taxon>
        <taxon>Stegomyia</taxon>
    </lineage>
</organism>
<dbReference type="EnsemblMetazoa" id="AALFPA23_007654.R10236">
    <property type="protein sequence ID" value="AALFPA23_007654.P10236"/>
    <property type="gene ID" value="AALFPA23_007654"/>
</dbReference>
<keyword evidence="4" id="KW-1185">Reference proteome</keyword>
<dbReference type="PANTHER" id="PTHR47526">
    <property type="entry name" value="ATP-DEPENDENT DNA HELICASE"/>
    <property type="match status" value="1"/>
</dbReference>
<reference evidence="4" key="1">
    <citation type="journal article" date="2015" name="Proc. Natl. Acad. Sci. U.S.A.">
        <title>Genome sequence of the Asian Tiger mosquito, Aedes albopictus, reveals insights into its biology, genetics, and evolution.</title>
        <authorList>
            <person name="Chen X.G."/>
            <person name="Jiang X."/>
            <person name="Gu J."/>
            <person name="Xu M."/>
            <person name="Wu Y."/>
            <person name="Deng Y."/>
            <person name="Zhang C."/>
            <person name="Bonizzoni M."/>
            <person name="Dermauw W."/>
            <person name="Vontas J."/>
            <person name="Armbruster P."/>
            <person name="Huang X."/>
            <person name="Yang Y."/>
            <person name="Zhang H."/>
            <person name="He W."/>
            <person name="Peng H."/>
            <person name="Liu Y."/>
            <person name="Wu K."/>
            <person name="Chen J."/>
            <person name="Lirakis M."/>
            <person name="Topalis P."/>
            <person name="Van Leeuwen T."/>
            <person name="Hall A.B."/>
            <person name="Jiang X."/>
            <person name="Thorpe C."/>
            <person name="Mueller R.L."/>
            <person name="Sun C."/>
            <person name="Waterhouse R.M."/>
            <person name="Yan G."/>
            <person name="Tu Z.J."/>
            <person name="Fang X."/>
            <person name="James A.A."/>
        </authorList>
    </citation>
    <scope>NUCLEOTIDE SEQUENCE [LARGE SCALE GENOMIC DNA]</scope>
    <source>
        <strain evidence="4">Foshan</strain>
    </source>
</reference>
<sequence>MTVCLRVRCKASEKQSGFDKQNSFWSSIIKMLSTKTQTLSNEDLERYKEKIVVVDGKDPYTFSYDAKVLPLSVDYDMVLTYLLNTLSFRTGEPVRNHKSLEACKSFERGFVKEVKGRKYKHIYAVFGKVKSSKKNRVGHFKYEYFLQVLHSMRLSDPPAECWILIQAVKSTSKEPGEIHSAHCDCTAGAGETCSHVAAVLYALCYARETCLDKKISVTELPAYWTQPSGSAQENLYKPVEDVNFGREVQTSCELREYNLEKSNDELKALILELSRAGQDVAASKAFFKPAELNAEEDDARFYAENMLSFKKMFDADLVGRPLIEIIDHGKEIDWSFTNEDCMLVEELTRGQSSEPLWFKLRYGRVTASCFGKVVKTRIDSPSMTLINYICGESASQEFPATLYGKRNEHKAIAAAEDLFKLQKHKDFRTRKSGLIINTNYPYFAASPDCVFDCSCCGTVVIEAKCPYKFEHFQREDGIRSLITRQNPYILRDNDGNLKMNHKHEYYFQVQMQIHLSKASFALFVVWAPKFTLFIKVTKNEVFWKINLLKASKFFEQVLIPEILTNFFTIPSVANADDVNDGTDDRM</sequence>
<evidence type="ECO:0000256" key="1">
    <source>
        <dbReference type="PROSITE-ProRule" id="PRU00325"/>
    </source>
</evidence>
<evidence type="ECO:0000259" key="2">
    <source>
        <dbReference type="PROSITE" id="PS50966"/>
    </source>
</evidence>
<evidence type="ECO:0000313" key="3">
    <source>
        <dbReference type="EnsemblMetazoa" id="AALFPA23_007654.P10236"/>
    </source>
</evidence>
<dbReference type="InterPro" id="IPR007527">
    <property type="entry name" value="Znf_SWIM"/>
</dbReference>
<dbReference type="RefSeq" id="XP_062713349.1">
    <property type="nucleotide sequence ID" value="XM_062857365.1"/>
</dbReference>
<dbReference type="PROSITE" id="PS50966">
    <property type="entry name" value="ZF_SWIM"/>
    <property type="match status" value="1"/>
</dbReference>
<accession>A0ABM1YBQ7</accession>